<keyword evidence="2" id="KW-1185">Reference proteome</keyword>
<evidence type="ECO:0000313" key="1">
    <source>
        <dbReference type="EMBL" id="MDM8333673.1"/>
    </source>
</evidence>
<proteinExistence type="predicted"/>
<accession>A0ABT7VLS3</accession>
<evidence type="ECO:0008006" key="3">
    <source>
        <dbReference type="Google" id="ProtNLM"/>
    </source>
</evidence>
<dbReference type="EMBL" id="JAUDEO010000014">
    <property type="protein sequence ID" value="MDM8333673.1"/>
    <property type="molecule type" value="Genomic_DNA"/>
</dbReference>
<reference evidence="2" key="2">
    <citation type="submission" date="2023-06" db="EMBL/GenBank/DDBJ databases">
        <title>Identification and characterization of horizontal gene transfer across gut microbiota members of farm animals based on homology search.</title>
        <authorList>
            <person name="Zeman M."/>
            <person name="Kubasova T."/>
            <person name="Jahodarova E."/>
            <person name="Nykrynova M."/>
            <person name="Rychlik I."/>
        </authorList>
    </citation>
    <scope>NUCLEOTIDE SEQUENCE [LARGE SCALE GENOMIC DNA]</scope>
    <source>
        <strain evidence="2">105_WCHN</strain>
    </source>
</reference>
<name>A0ABT7VLS3_9LACO</name>
<organism evidence="1 2">
    <name type="scientific">Limosilactobacillus panis</name>
    <dbReference type="NCBI Taxonomy" id="47493"/>
    <lineage>
        <taxon>Bacteria</taxon>
        <taxon>Bacillati</taxon>
        <taxon>Bacillota</taxon>
        <taxon>Bacilli</taxon>
        <taxon>Lactobacillales</taxon>
        <taxon>Lactobacillaceae</taxon>
        <taxon>Limosilactobacillus</taxon>
    </lineage>
</organism>
<gene>
    <name evidence="1" type="ORF">QUW46_03665</name>
</gene>
<sequence length="143" mass="16174">MNPNAKRNMIQVRLSDDELRRFEVIRQGLKAKNNASALRQLIQLAPLVGKQPQAQVEHLLKIYDDLDAKAAALLWNSSNMTKNLNEIAHAANIAKNNDPANKTTWNWIIEQLKNMFPTIEQLNELGNETKDYLKKELDAIGGA</sequence>
<reference evidence="1 2" key="1">
    <citation type="submission" date="2023-06" db="EMBL/GenBank/DDBJ databases">
        <title>Identification and characterization of horizontal gene transfer across gut microbiota members of farm animals based on homology search.</title>
        <authorList>
            <person name="Schwarzerova J."/>
            <person name="Nykrynova M."/>
            <person name="Jureckova K."/>
            <person name="Cejkova D."/>
            <person name="Rychlik I."/>
        </authorList>
    </citation>
    <scope>NUCLEOTIDE SEQUENCE [LARGE SCALE GENOMIC DNA]</scope>
    <source>
        <strain evidence="1 2">105_WCHN</strain>
    </source>
</reference>
<dbReference type="Proteomes" id="UP001529423">
    <property type="component" value="Unassembled WGS sequence"/>
</dbReference>
<dbReference type="RefSeq" id="WP_289559655.1">
    <property type="nucleotide sequence ID" value="NZ_JAUDEO010000014.1"/>
</dbReference>
<comment type="caution">
    <text evidence="1">The sequence shown here is derived from an EMBL/GenBank/DDBJ whole genome shotgun (WGS) entry which is preliminary data.</text>
</comment>
<reference evidence="1 2" key="3">
    <citation type="submission" date="2023-06" db="EMBL/GenBank/DDBJ databases">
        <authorList>
            <person name="Zeman M."/>
            <person name="Kubasova T."/>
            <person name="Jahodarova E."/>
            <person name="Nykrynova M."/>
            <person name="Rychlik I."/>
        </authorList>
    </citation>
    <scope>NUCLEOTIDE SEQUENCE [LARGE SCALE GENOMIC DNA]</scope>
    <source>
        <strain evidence="1 2">105_WCHN</strain>
    </source>
</reference>
<evidence type="ECO:0000313" key="2">
    <source>
        <dbReference type="Proteomes" id="UP001529423"/>
    </source>
</evidence>
<protein>
    <recommendedName>
        <fullName evidence="3">Mobilization protein</fullName>
    </recommendedName>
</protein>